<organism evidence="8 9">
    <name type="scientific">Intrasporangium chromatireducens Q5-1</name>
    <dbReference type="NCBI Taxonomy" id="584657"/>
    <lineage>
        <taxon>Bacteria</taxon>
        <taxon>Bacillati</taxon>
        <taxon>Actinomycetota</taxon>
        <taxon>Actinomycetes</taxon>
        <taxon>Micrococcales</taxon>
        <taxon>Intrasporangiaceae</taxon>
        <taxon>Intrasporangium</taxon>
    </lineage>
</organism>
<feature type="transmembrane region" description="Helical" evidence="6">
    <location>
        <begin position="107"/>
        <end position="127"/>
    </location>
</feature>
<dbReference type="Pfam" id="PF07690">
    <property type="entry name" value="MFS_1"/>
    <property type="match status" value="1"/>
</dbReference>
<evidence type="ECO:0000313" key="8">
    <source>
        <dbReference type="EMBL" id="EWT04987.1"/>
    </source>
</evidence>
<accession>W9GIM3</accession>
<evidence type="ECO:0000256" key="5">
    <source>
        <dbReference type="ARBA" id="ARBA00023136"/>
    </source>
</evidence>
<gene>
    <name evidence="8" type="ORF">N864_08410</name>
</gene>
<dbReference type="EMBL" id="AWQS01000160">
    <property type="protein sequence ID" value="EWT04987.1"/>
    <property type="molecule type" value="Genomic_DNA"/>
</dbReference>
<dbReference type="GO" id="GO:0005886">
    <property type="term" value="C:plasma membrane"/>
    <property type="evidence" value="ECO:0007669"/>
    <property type="project" value="UniProtKB-SubCell"/>
</dbReference>
<comment type="caution">
    <text evidence="8">The sequence shown here is derived from an EMBL/GenBank/DDBJ whole genome shotgun (WGS) entry which is preliminary data.</text>
</comment>
<reference evidence="9" key="1">
    <citation type="submission" date="2013-08" db="EMBL/GenBank/DDBJ databases">
        <title>Intrasporangium oryzae NRRL B-24470.</title>
        <authorList>
            <person name="Liu H."/>
            <person name="Wang G."/>
        </authorList>
    </citation>
    <scope>NUCLEOTIDE SEQUENCE [LARGE SCALE GENOMIC DNA]</scope>
    <source>
        <strain evidence="9">Q5-1</strain>
    </source>
</reference>
<keyword evidence="9" id="KW-1185">Reference proteome</keyword>
<feature type="transmembrane region" description="Helical" evidence="6">
    <location>
        <begin position="228"/>
        <end position="245"/>
    </location>
</feature>
<keyword evidence="2" id="KW-0813">Transport</keyword>
<protein>
    <submittedName>
        <fullName evidence="8">MFS transporter</fullName>
    </submittedName>
</protein>
<keyword evidence="4 6" id="KW-1133">Transmembrane helix</keyword>
<feature type="transmembrane region" description="Helical" evidence="6">
    <location>
        <begin position="296"/>
        <end position="318"/>
    </location>
</feature>
<feature type="transmembrane region" description="Helical" evidence="6">
    <location>
        <begin position="201"/>
        <end position="222"/>
    </location>
</feature>
<dbReference type="Proteomes" id="UP000019494">
    <property type="component" value="Unassembled WGS sequence"/>
</dbReference>
<evidence type="ECO:0000313" key="9">
    <source>
        <dbReference type="Proteomes" id="UP000019494"/>
    </source>
</evidence>
<evidence type="ECO:0000256" key="2">
    <source>
        <dbReference type="ARBA" id="ARBA00022448"/>
    </source>
</evidence>
<sequence>MTSGSASSRPWRHRALLPILVGLGLVIGVISSLGAPLVPLIAREERVALGAAQWTLTANLLAGAVLTPLLGRLATGEGLRRTVLTALLVCTGGTTLCVPELGFGGLLVGRILQGASLALLPLAIAVARFAVPPEDFPRAGALVSVSGVAGIGLGYPVTSLVADLFGMRPAFATGAALSVLVLAAAWLVIPDRKGQPVGAVNWIGALGLAAAVGALLLGLTLLEQHWPWSLILGVLAVALLCWWIPSQLRSAAPLVDLRLARHSAVMRANVVVLVAGLTVYMLFTLVTQYVQAPMGGLGLSVMAAGMAVLPFSLCGLAGGRAG</sequence>
<keyword evidence="3 6" id="KW-0812">Transmembrane</keyword>
<dbReference type="InterPro" id="IPR036259">
    <property type="entry name" value="MFS_trans_sf"/>
</dbReference>
<dbReference type="SUPFAM" id="SSF103473">
    <property type="entry name" value="MFS general substrate transporter"/>
    <property type="match status" value="2"/>
</dbReference>
<proteinExistence type="predicted"/>
<evidence type="ECO:0000256" key="6">
    <source>
        <dbReference type="SAM" id="Phobius"/>
    </source>
</evidence>
<feature type="transmembrane region" description="Helical" evidence="6">
    <location>
        <begin position="47"/>
        <end position="70"/>
    </location>
</feature>
<dbReference type="PROSITE" id="PS50850">
    <property type="entry name" value="MFS"/>
    <property type="match status" value="1"/>
</dbReference>
<comment type="subcellular location">
    <subcellularLocation>
        <location evidence="1">Cell membrane</location>
        <topology evidence="1">Multi-pass membrane protein</topology>
    </subcellularLocation>
</comment>
<keyword evidence="5 6" id="KW-0472">Membrane</keyword>
<dbReference type="GO" id="GO:0022857">
    <property type="term" value="F:transmembrane transporter activity"/>
    <property type="evidence" value="ECO:0007669"/>
    <property type="project" value="InterPro"/>
</dbReference>
<evidence type="ECO:0000259" key="7">
    <source>
        <dbReference type="PROSITE" id="PS50850"/>
    </source>
</evidence>
<feature type="transmembrane region" description="Helical" evidence="6">
    <location>
        <begin position="15"/>
        <end position="35"/>
    </location>
</feature>
<feature type="transmembrane region" description="Helical" evidence="6">
    <location>
        <begin position="266"/>
        <end position="290"/>
    </location>
</feature>
<dbReference type="InterPro" id="IPR011701">
    <property type="entry name" value="MFS"/>
</dbReference>
<dbReference type="InterPro" id="IPR020846">
    <property type="entry name" value="MFS_dom"/>
</dbReference>
<feature type="transmembrane region" description="Helical" evidence="6">
    <location>
        <begin position="82"/>
        <end position="101"/>
    </location>
</feature>
<feature type="transmembrane region" description="Helical" evidence="6">
    <location>
        <begin position="139"/>
        <end position="158"/>
    </location>
</feature>
<evidence type="ECO:0000256" key="3">
    <source>
        <dbReference type="ARBA" id="ARBA00022692"/>
    </source>
</evidence>
<dbReference type="PANTHER" id="PTHR42718:SF9">
    <property type="entry name" value="MAJOR FACILITATOR SUPERFAMILY MULTIDRUG TRANSPORTER MFSC"/>
    <property type="match status" value="1"/>
</dbReference>
<evidence type="ECO:0000256" key="4">
    <source>
        <dbReference type="ARBA" id="ARBA00022989"/>
    </source>
</evidence>
<dbReference type="PANTHER" id="PTHR42718">
    <property type="entry name" value="MAJOR FACILITATOR SUPERFAMILY MULTIDRUG TRANSPORTER MFSC"/>
    <property type="match status" value="1"/>
</dbReference>
<name>W9GIM3_9MICO</name>
<feature type="non-terminal residue" evidence="8">
    <location>
        <position position="322"/>
    </location>
</feature>
<feature type="transmembrane region" description="Helical" evidence="6">
    <location>
        <begin position="170"/>
        <end position="189"/>
    </location>
</feature>
<dbReference type="AlphaFoldDB" id="W9GIM3"/>
<evidence type="ECO:0000256" key="1">
    <source>
        <dbReference type="ARBA" id="ARBA00004651"/>
    </source>
</evidence>
<dbReference type="Gene3D" id="1.20.1250.20">
    <property type="entry name" value="MFS general substrate transporter like domains"/>
    <property type="match status" value="1"/>
</dbReference>
<feature type="domain" description="Major facilitator superfamily (MFS) profile" evidence="7">
    <location>
        <begin position="16"/>
        <end position="322"/>
    </location>
</feature>